<protein>
    <submittedName>
        <fullName evidence="1">Uncharacterized protein</fullName>
    </submittedName>
</protein>
<sequence length="390" mass="42789">MSWTILDGISFPGHLQKDVALDPLRNTSTSNSLFGGSDLQYSFHHRILKGRKGPCVLASLSEKGKYHSQRPATPLLDTINYPIHMKSLSIKELKQLANELRSDVIFNVSRIGGHHGSSLRVVELTVALHYVFNAPLDRILWDVGHQSYPHKILTGKRDTMPTMRQTNGLSGFTKHTESEYDCFGTGHNSTTISAGLGIHLTSLFVCVSAVSIHQERMAVGRDLKGRNNNVVDVIGDGAMTAGIDIWSKPFCCSVTDMEKVQPSEVGQEIHVIQSIVGSTKGIVFRFFIASLDLAMDDEVLICAKHGHMLDWLLGKGHVVLLRRAELKTFVDFHGNEAGKGGDLTHDETTIIAGALELTEKTAKDAMTPISKAFSLDLDGVFDVDISEMLT</sequence>
<organism evidence="1 2">
    <name type="scientific">Persea americana</name>
    <name type="common">Avocado</name>
    <dbReference type="NCBI Taxonomy" id="3435"/>
    <lineage>
        <taxon>Eukaryota</taxon>
        <taxon>Viridiplantae</taxon>
        <taxon>Streptophyta</taxon>
        <taxon>Embryophyta</taxon>
        <taxon>Tracheophyta</taxon>
        <taxon>Spermatophyta</taxon>
        <taxon>Magnoliopsida</taxon>
        <taxon>Magnoliidae</taxon>
        <taxon>Laurales</taxon>
        <taxon>Lauraceae</taxon>
        <taxon>Persea</taxon>
    </lineage>
</organism>
<evidence type="ECO:0000313" key="1">
    <source>
        <dbReference type="EMBL" id="KAJ8632949.1"/>
    </source>
</evidence>
<dbReference type="EMBL" id="CM056816">
    <property type="protein sequence ID" value="KAJ8632949.1"/>
    <property type="molecule type" value="Genomic_DNA"/>
</dbReference>
<reference evidence="1 2" key="1">
    <citation type="journal article" date="2022" name="Hortic Res">
        <title>A haplotype resolved chromosomal level avocado genome allows analysis of novel avocado genes.</title>
        <authorList>
            <person name="Nath O."/>
            <person name="Fletcher S.J."/>
            <person name="Hayward A."/>
            <person name="Shaw L.M."/>
            <person name="Masouleh A.K."/>
            <person name="Furtado A."/>
            <person name="Henry R.J."/>
            <person name="Mitter N."/>
        </authorList>
    </citation>
    <scope>NUCLEOTIDE SEQUENCE [LARGE SCALE GENOMIC DNA]</scope>
    <source>
        <strain evidence="2">cv. Hass</strain>
    </source>
</reference>
<proteinExistence type="predicted"/>
<evidence type="ECO:0000313" key="2">
    <source>
        <dbReference type="Proteomes" id="UP001234297"/>
    </source>
</evidence>
<name>A0ACC2LHR1_PERAE</name>
<gene>
    <name evidence="1" type="ORF">MRB53_026285</name>
</gene>
<keyword evidence="2" id="KW-1185">Reference proteome</keyword>
<accession>A0ACC2LHR1</accession>
<dbReference type="Proteomes" id="UP001234297">
    <property type="component" value="Chromosome 8"/>
</dbReference>
<comment type="caution">
    <text evidence="1">The sequence shown here is derived from an EMBL/GenBank/DDBJ whole genome shotgun (WGS) entry which is preliminary data.</text>
</comment>